<dbReference type="Proteomes" id="UP001144280">
    <property type="component" value="Unassembled WGS sequence"/>
</dbReference>
<keyword evidence="2" id="KW-1185">Reference proteome</keyword>
<organism evidence="1 2">
    <name type="scientific">Phytohabitans aurantiacus</name>
    <dbReference type="NCBI Taxonomy" id="3016789"/>
    <lineage>
        <taxon>Bacteria</taxon>
        <taxon>Bacillati</taxon>
        <taxon>Actinomycetota</taxon>
        <taxon>Actinomycetes</taxon>
        <taxon>Micromonosporales</taxon>
        <taxon>Micromonosporaceae</taxon>
    </lineage>
</organism>
<comment type="caution">
    <text evidence="1">The sequence shown here is derived from an EMBL/GenBank/DDBJ whole genome shotgun (WGS) entry which is preliminary data.</text>
</comment>
<name>A0ABQ5QSN5_9ACTN</name>
<evidence type="ECO:0000313" key="1">
    <source>
        <dbReference type="EMBL" id="GLH97615.1"/>
    </source>
</evidence>
<evidence type="ECO:0000313" key="2">
    <source>
        <dbReference type="Proteomes" id="UP001144280"/>
    </source>
</evidence>
<sequence>MVPIGGVGNTRGDAANFVSLINDVERKLFDRLPDETWFYPGPGKDSTLGAERPSLADWRSRPLPPIKGECTWFDLFSACIRP</sequence>
<accession>A0ABQ5QSN5</accession>
<reference evidence="1" key="1">
    <citation type="submission" date="2022-12" db="EMBL/GenBank/DDBJ databases">
        <title>New Phytohabitans aurantiacus sp. RD004123 nov., an actinomycete isolated from soil.</title>
        <authorList>
            <person name="Triningsih D.W."/>
            <person name="Harunari E."/>
            <person name="Igarashi Y."/>
        </authorList>
    </citation>
    <scope>NUCLEOTIDE SEQUENCE</scope>
    <source>
        <strain evidence="1">RD004123</strain>
    </source>
</reference>
<dbReference type="EMBL" id="BSDI01000011">
    <property type="protein sequence ID" value="GLH97615.1"/>
    <property type="molecule type" value="Genomic_DNA"/>
</dbReference>
<proteinExistence type="predicted"/>
<gene>
    <name evidence="1" type="ORF">Pa4123_28900</name>
</gene>
<protein>
    <submittedName>
        <fullName evidence="1">Uncharacterized protein</fullName>
    </submittedName>
</protein>